<dbReference type="PANTHER" id="PTHR48079:SF6">
    <property type="entry name" value="NAD(P)-BINDING DOMAIN-CONTAINING PROTEIN-RELATED"/>
    <property type="match status" value="1"/>
</dbReference>
<dbReference type="KEGG" id="dfa:DFA_07080"/>
<sequence length="339" mass="38000">MDKSNLIVFMTGASGYIGGSVFTSLLKDGYKEIRVLVRQKEQAEIFKKIGTNVTPVIGSLDDSDQLEKESHNANVVLSTADADHLPSVKAMLKGSSSRHQDKNSPSVFIQTSGTGLLTWQDCFYTQPYDDNNYDDIHKRISITAPHRNVDQWIFDHCPSTNGLMTAIIAPSTIYGIGSGPIKKNSVQVMILALAAVARRKAGYVNPEGYKAQWDNVRIEDVVQLFSLLIDGLLNKSIDHGTNGFYSCCANTHTWGDVAKELGKELKKRGLVDTEEISEFEKQYVDRYLWGENKRQWMDSRGLSNRSKKIGWKPSGKSLFETIPSELDYLISIDYFNKNK</sequence>
<evidence type="ECO:0000313" key="3">
    <source>
        <dbReference type="Proteomes" id="UP000007797"/>
    </source>
</evidence>
<dbReference type="GO" id="GO:0004029">
    <property type="term" value="F:aldehyde dehydrogenase (NAD+) activity"/>
    <property type="evidence" value="ECO:0007669"/>
    <property type="project" value="TreeGrafter"/>
</dbReference>
<dbReference type="Pfam" id="PF13460">
    <property type="entry name" value="NAD_binding_10"/>
    <property type="match status" value="1"/>
</dbReference>
<feature type="domain" description="NAD(P)-binding" evidence="1">
    <location>
        <begin position="12"/>
        <end position="84"/>
    </location>
</feature>
<name>F4PVF5_CACFS</name>
<dbReference type="InterPro" id="IPR051783">
    <property type="entry name" value="NAD(P)-dependent_oxidoreduct"/>
</dbReference>
<dbReference type="OMA" id="EWGYEMA"/>
<protein>
    <recommendedName>
        <fullName evidence="1">NAD(P)-binding domain-containing protein</fullName>
    </recommendedName>
</protein>
<dbReference type="SUPFAM" id="SSF51735">
    <property type="entry name" value="NAD(P)-binding Rossmann-fold domains"/>
    <property type="match status" value="1"/>
</dbReference>
<evidence type="ECO:0000313" key="2">
    <source>
        <dbReference type="EMBL" id="EGG19969.1"/>
    </source>
</evidence>
<dbReference type="OrthoDB" id="10262413at2759"/>
<evidence type="ECO:0000259" key="1">
    <source>
        <dbReference type="Pfam" id="PF13460"/>
    </source>
</evidence>
<dbReference type="PANTHER" id="PTHR48079">
    <property type="entry name" value="PROTEIN YEEZ"/>
    <property type="match status" value="1"/>
</dbReference>
<dbReference type="EMBL" id="GL883013">
    <property type="protein sequence ID" value="EGG19969.1"/>
    <property type="molecule type" value="Genomic_DNA"/>
</dbReference>
<dbReference type="Gene3D" id="3.40.50.720">
    <property type="entry name" value="NAD(P)-binding Rossmann-like Domain"/>
    <property type="match status" value="1"/>
</dbReference>
<dbReference type="STRING" id="1054147.F4PVF5"/>
<keyword evidence="3" id="KW-1185">Reference proteome</keyword>
<dbReference type="AlphaFoldDB" id="F4PVF5"/>
<dbReference type="InterPro" id="IPR036291">
    <property type="entry name" value="NAD(P)-bd_dom_sf"/>
</dbReference>
<organism evidence="2 3">
    <name type="scientific">Cavenderia fasciculata</name>
    <name type="common">Slime mold</name>
    <name type="synonym">Dictyostelium fasciculatum</name>
    <dbReference type="NCBI Taxonomy" id="261658"/>
    <lineage>
        <taxon>Eukaryota</taxon>
        <taxon>Amoebozoa</taxon>
        <taxon>Evosea</taxon>
        <taxon>Eumycetozoa</taxon>
        <taxon>Dictyostelia</taxon>
        <taxon>Acytosteliales</taxon>
        <taxon>Cavenderiaceae</taxon>
        <taxon>Cavenderia</taxon>
    </lineage>
</organism>
<dbReference type="Proteomes" id="UP000007797">
    <property type="component" value="Unassembled WGS sequence"/>
</dbReference>
<dbReference type="InterPro" id="IPR016040">
    <property type="entry name" value="NAD(P)-bd_dom"/>
</dbReference>
<gene>
    <name evidence="2" type="ORF">DFA_07080</name>
</gene>
<proteinExistence type="predicted"/>
<dbReference type="GeneID" id="14872137"/>
<reference evidence="3" key="1">
    <citation type="journal article" date="2011" name="Genome Res.">
        <title>Phylogeny-wide analysis of social amoeba genomes highlights ancient origins for complex intercellular communication.</title>
        <authorList>
            <person name="Heidel A.J."/>
            <person name="Lawal H.M."/>
            <person name="Felder M."/>
            <person name="Schilde C."/>
            <person name="Helps N.R."/>
            <person name="Tunggal B."/>
            <person name="Rivero F."/>
            <person name="John U."/>
            <person name="Schleicher M."/>
            <person name="Eichinger L."/>
            <person name="Platzer M."/>
            <person name="Noegel A.A."/>
            <person name="Schaap P."/>
            <person name="Gloeckner G."/>
        </authorList>
    </citation>
    <scope>NUCLEOTIDE SEQUENCE [LARGE SCALE GENOMIC DNA]</scope>
    <source>
        <strain evidence="3">SH3</strain>
    </source>
</reference>
<dbReference type="RefSeq" id="XP_004366952.1">
    <property type="nucleotide sequence ID" value="XM_004366895.1"/>
</dbReference>
<accession>F4PVF5</accession>
<dbReference type="GO" id="GO:0005737">
    <property type="term" value="C:cytoplasm"/>
    <property type="evidence" value="ECO:0007669"/>
    <property type="project" value="TreeGrafter"/>
</dbReference>